<dbReference type="PANTHER" id="PTHR38097:SF2">
    <property type="entry name" value="DNA-BINDING PROTEIN STPA"/>
    <property type="match status" value="1"/>
</dbReference>
<dbReference type="AlphaFoldDB" id="A0A6N7QP94"/>
<dbReference type="GO" id="GO:0003681">
    <property type="term" value="F:bent DNA binding"/>
    <property type="evidence" value="ECO:0007669"/>
    <property type="project" value="TreeGrafter"/>
</dbReference>
<dbReference type="Pfam" id="PF00816">
    <property type="entry name" value="Histone_HNS"/>
    <property type="match status" value="1"/>
</dbReference>
<keyword evidence="3" id="KW-0963">Cytoplasm</keyword>
<dbReference type="EMBL" id="WJPP01000001">
    <property type="protein sequence ID" value="MRH77510.1"/>
    <property type="molecule type" value="Genomic_DNA"/>
</dbReference>
<keyword evidence="7" id="KW-1185">Reference proteome</keyword>
<dbReference type="InterPro" id="IPR037150">
    <property type="entry name" value="H-NS_C_dom_sf"/>
</dbReference>
<evidence type="ECO:0000256" key="3">
    <source>
        <dbReference type="ARBA" id="ARBA00022490"/>
    </source>
</evidence>
<dbReference type="GO" id="GO:0003680">
    <property type="term" value="F:minor groove of adenine-thymine-rich DNA binding"/>
    <property type="evidence" value="ECO:0007669"/>
    <property type="project" value="TreeGrafter"/>
</dbReference>
<feature type="domain" description="DNA-binding protein H-NS-like C-terminal" evidence="5">
    <location>
        <begin position="57"/>
        <end position="102"/>
    </location>
</feature>
<dbReference type="InterPro" id="IPR027444">
    <property type="entry name" value="H-NS_C_dom"/>
</dbReference>
<keyword evidence="4" id="KW-0238">DNA-binding</keyword>
<dbReference type="GO" id="GO:0009295">
    <property type="term" value="C:nucleoid"/>
    <property type="evidence" value="ECO:0007669"/>
    <property type="project" value="UniProtKB-SubCell"/>
</dbReference>
<evidence type="ECO:0000313" key="6">
    <source>
        <dbReference type="EMBL" id="MRH77510.1"/>
    </source>
</evidence>
<dbReference type="GO" id="GO:0005829">
    <property type="term" value="C:cytosol"/>
    <property type="evidence" value="ECO:0007669"/>
    <property type="project" value="TreeGrafter"/>
</dbReference>
<dbReference type="Gene3D" id="4.10.430.10">
    <property type="entry name" value="Histone-like protein H-NS, C-terminal domain"/>
    <property type="match status" value="1"/>
</dbReference>
<comment type="caution">
    <text evidence="6">The sequence shown here is derived from an EMBL/GenBank/DDBJ whole genome shotgun (WGS) entry which is preliminary data.</text>
</comment>
<comment type="subcellular location">
    <subcellularLocation>
        <location evidence="1">Cytoplasm</location>
        <location evidence="1">Nucleoid</location>
    </subcellularLocation>
</comment>
<dbReference type="SUPFAM" id="SSF81273">
    <property type="entry name" value="H-NS histone-like proteins"/>
    <property type="match status" value="1"/>
</dbReference>
<evidence type="ECO:0000256" key="2">
    <source>
        <dbReference type="ARBA" id="ARBA00010610"/>
    </source>
</evidence>
<dbReference type="Proteomes" id="UP000433788">
    <property type="component" value="Unassembled WGS sequence"/>
</dbReference>
<evidence type="ECO:0000256" key="1">
    <source>
        <dbReference type="ARBA" id="ARBA00004453"/>
    </source>
</evidence>
<comment type="similarity">
    <text evidence="2">Belongs to the histone-like protein H-NS family.</text>
</comment>
<evidence type="ECO:0000256" key="4">
    <source>
        <dbReference type="ARBA" id="ARBA00023125"/>
    </source>
</evidence>
<accession>A0A6N7QP94</accession>
<dbReference type="RefSeq" id="WP_153718555.1">
    <property type="nucleotide sequence ID" value="NZ_WJPP01000001.1"/>
</dbReference>
<proteinExistence type="inferred from homology"/>
<sequence>MDLSNYTIEQLDQIKKDIDKEIVNRKKENAKRAQQELKKVAESYGFNLADLVGGAPVRARKKAAAQFQNPNDASQTWSGRGRKPAWVKAWESAGRSIEDLRIA</sequence>
<reference evidence="6 7" key="1">
    <citation type="submission" date="2019-11" db="EMBL/GenBank/DDBJ databases">
        <authorList>
            <person name="Zhang X.Y."/>
        </authorList>
    </citation>
    <scope>NUCLEOTIDE SEQUENCE [LARGE SCALE GENOMIC DNA]</scope>
    <source>
        <strain evidence="6 7">C176</strain>
    </source>
</reference>
<dbReference type="PANTHER" id="PTHR38097">
    <property type="match status" value="1"/>
</dbReference>
<dbReference type="SMART" id="SM00528">
    <property type="entry name" value="HNS"/>
    <property type="match status" value="1"/>
</dbReference>
<evidence type="ECO:0000259" key="5">
    <source>
        <dbReference type="SMART" id="SM00528"/>
    </source>
</evidence>
<name>A0A6N7QP94_9GAMM</name>
<protein>
    <submittedName>
        <fullName evidence="6">H-NS histone family protein</fullName>
    </submittedName>
</protein>
<dbReference type="GO" id="GO:0032993">
    <property type="term" value="C:protein-DNA complex"/>
    <property type="evidence" value="ECO:0007669"/>
    <property type="project" value="TreeGrafter"/>
</dbReference>
<evidence type="ECO:0000313" key="7">
    <source>
        <dbReference type="Proteomes" id="UP000433788"/>
    </source>
</evidence>
<organism evidence="6 7">
    <name type="scientific">Spiribacter salilacus</name>
    <dbReference type="NCBI Taxonomy" id="2664894"/>
    <lineage>
        <taxon>Bacteria</taxon>
        <taxon>Pseudomonadati</taxon>
        <taxon>Pseudomonadota</taxon>
        <taxon>Gammaproteobacteria</taxon>
        <taxon>Chromatiales</taxon>
        <taxon>Ectothiorhodospiraceae</taxon>
        <taxon>Spiribacter</taxon>
    </lineage>
</organism>
<dbReference type="GO" id="GO:0001217">
    <property type="term" value="F:DNA-binding transcription repressor activity"/>
    <property type="evidence" value="ECO:0007669"/>
    <property type="project" value="TreeGrafter"/>
</dbReference>
<dbReference type="GO" id="GO:0000976">
    <property type="term" value="F:transcription cis-regulatory region binding"/>
    <property type="evidence" value="ECO:0007669"/>
    <property type="project" value="TreeGrafter"/>
</dbReference>
<gene>
    <name evidence="6" type="ORF">GH984_02140</name>
</gene>